<comment type="caution">
    <text evidence="1">The sequence shown here is derived from an EMBL/GenBank/DDBJ whole genome shotgun (WGS) entry which is preliminary data.</text>
</comment>
<dbReference type="AlphaFoldDB" id="A0A0F9JW89"/>
<reference evidence="1" key="1">
    <citation type="journal article" date="2015" name="Nature">
        <title>Complex archaea that bridge the gap between prokaryotes and eukaryotes.</title>
        <authorList>
            <person name="Spang A."/>
            <person name="Saw J.H."/>
            <person name="Jorgensen S.L."/>
            <person name="Zaremba-Niedzwiedzka K."/>
            <person name="Martijn J."/>
            <person name="Lind A.E."/>
            <person name="van Eijk R."/>
            <person name="Schleper C."/>
            <person name="Guy L."/>
            <person name="Ettema T.J."/>
        </authorList>
    </citation>
    <scope>NUCLEOTIDE SEQUENCE</scope>
</reference>
<evidence type="ECO:0000313" key="1">
    <source>
        <dbReference type="EMBL" id="KKM73968.1"/>
    </source>
</evidence>
<gene>
    <name evidence="1" type="ORF">LCGC14_1405100</name>
</gene>
<organism evidence="1">
    <name type="scientific">marine sediment metagenome</name>
    <dbReference type="NCBI Taxonomy" id="412755"/>
    <lineage>
        <taxon>unclassified sequences</taxon>
        <taxon>metagenomes</taxon>
        <taxon>ecological metagenomes</taxon>
    </lineage>
</organism>
<sequence>MEKTDLEREAVVWCPHCHIEKYEIMRQPLECEGVCEHVLKWPSGNGSDRNHLICLACNTPLERKHEYQT</sequence>
<proteinExistence type="predicted"/>
<accession>A0A0F9JW89</accession>
<dbReference type="EMBL" id="LAZR01009216">
    <property type="protein sequence ID" value="KKM73968.1"/>
    <property type="molecule type" value="Genomic_DNA"/>
</dbReference>
<name>A0A0F9JW89_9ZZZZ</name>
<protein>
    <submittedName>
        <fullName evidence="1">Uncharacterized protein</fullName>
    </submittedName>
</protein>